<gene>
    <name evidence="1" type="ORF">BJ085DRAFT_35878</name>
</gene>
<dbReference type="Proteomes" id="UP000268162">
    <property type="component" value="Unassembled WGS sequence"/>
</dbReference>
<organism evidence="1 2">
    <name type="scientific">Dimargaris cristalligena</name>
    <dbReference type="NCBI Taxonomy" id="215637"/>
    <lineage>
        <taxon>Eukaryota</taxon>
        <taxon>Fungi</taxon>
        <taxon>Fungi incertae sedis</taxon>
        <taxon>Zoopagomycota</taxon>
        <taxon>Kickxellomycotina</taxon>
        <taxon>Dimargaritomycetes</taxon>
        <taxon>Dimargaritales</taxon>
        <taxon>Dimargaritaceae</taxon>
        <taxon>Dimargaris</taxon>
    </lineage>
</organism>
<name>A0A4P9ZSK5_9FUNG</name>
<accession>A0A4P9ZSK5</accession>
<dbReference type="EMBL" id="ML002703">
    <property type="protein sequence ID" value="RKP36178.1"/>
    <property type="molecule type" value="Genomic_DNA"/>
</dbReference>
<proteinExistence type="predicted"/>
<reference evidence="2" key="1">
    <citation type="journal article" date="2018" name="Nat. Microbiol.">
        <title>Leveraging single-cell genomics to expand the fungal tree of life.</title>
        <authorList>
            <person name="Ahrendt S.R."/>
            <person name="Quandt C.A."/>
            <person name="Ciobanu D."/>
            <person name="Clum A."/>
            <person name="Salamov A."/>
            <person name="Andreopoulos B."/>
            <person name="Cheng J.F."/>
            <person name="Woyke T."/>
            <person name="Pelin A."/>
            <person name="Henrissat B."/>
            <person name="Reynolds N.K."/>
            <person name="Benny G.L."/>
            <person name="Smith M.E."/>
            <person name="James T.Y."/>
            <person name="Grigoriev I.V."/>
        </authorList>
    </citation>
    <scope>NUCLEOTIDE SEQUENCE [LARGE SCALE GENOMIC DNA]</scope>
    <source>
        <strain evidence="2">RSA 468</strain>
    </source>
</reference>
<sequence>MAAAVAVPLTGVLADFVTSTTSHRTPSPSNPALKKYMHILNNTVDKRYNLVCFVDALPLVERSPSTYIQKITNAFSSVPGENTRCYKFTTDQWVTFHVNRVLDGSMMNYSLAQKELYVSSTSSDAGTYVLRFSVEREY</sequence>
<protein>
    <submittedName>
        <fullName evidence="1">Uncharacterized protein</fullName>
    </submittedName>
</protein>
<dbReference type="AlphaFoldDB" id="A0A4P9ZSK5"/>
<evidence type="ECO:0000313" key="1">
    <source>
        <dbReference type="EMBL" id="RKP36178.1"/>
    </source>
</evidence>
<evidence type="ECO:0000313" key="2">
    <source>
        <dbReference type="Proteomes" id="UP000268162"/>
    </source>
</evidence>
<keyword evidence="2" id="KW-1185">Reference proteome</keyword>